<name>A0A382NYH8_9ZZZZ</name>
<evidence type="ECO:0000256" key="1">
    <source>
        <dbReference type="SAM" id="MobiDB-lite"/>
    </source>
</evidence>
<accession>A0A382NYH8</accession>
<gene>
    <name evidence="2" type="ORF">METZ01_LOCUS318269</name>
</gene>
<dbReference type="AlphaFoldDB" id="A0A382NYH8"/>
<dbReference type="EMBL" id="UINC01103211">
    <property type="protein sequence ID" value="SVC65415.1"/>
    <property type="molecule type" value="Genomic_DNA"/>
</dbReference>
<feature type="compositionally biased region" description="Polar residues" evidence="1">
    <location>
        <begin position="25"/>
        <end position="34"/>
    </location>
</feature>
<feature type="region of interest" description="Disordered" evidence="1">
    <location>
        <begin position="25"/>
        <end position="47"/>
    </location>
</feature>
<feature type="non-terminal residue" evidence="2">
    <location>
        <position position="1"/>
    </location>
</feature>
<feature type="non-terminal residue" evidence="2">
    <location>
        <position position="47"/>
    </location>
</feature>
<protein>
    <submittedName>
        <fullName evidence="2">Uncharacterized protein</fullName>
    </submittedName>
</protein>
<evidence type="ECO:0000313" key="2">
    <source>
        <dbReference type="EMBL" id="SVC65415.1"/>
    </source>
</evidence>
<proteinExistence type="predicted"/>
<sequence length="47" mass="5145">VKPNSQKKNRTITEHSLLCVRARTETQGSAQISTKPPPMFGLHGEVA</sequence>
<reference evidence="2" key="1">
    <citation type="submission" date="2018-05" db="EMBL/GenBank/DDBJ databases">
        <authorList>
            <person name="Lanie J.A."/>
            <person name="Ng W.-L."/>
            <person name="Kazmierczak K.M."/>
            <person name="Andrzejewski T.M."/>
            <person name="Davidsen T.M."/>
            <person name="Wayne K.J."/>
            <person name="Tettelin H."/>
            <person name="Glass J.I."/>
            <person name="Rusch D."/>
            <person name="Podicherti R."/>
            <person name="Tsui H.-C.T."/>
            <person name="Winkler M.E."/>
        </authorList>
    </citation>
    <scope>NUCLEOTIDE SEQUENCE</scope>
</reference>
<organism evidence="2">
    <name type="scientific">marine metagenome</name>
    <dbReference type="NCBI Taxonomy" id="408172"/>
    <lineage>
        <taxon>unclassified sequences</taxon>
        <taxon>metagenomes</taxon>
        <taxon>ecological metagenomes</taxon>
    </lineage>
</organism>